<feature type="domain" description="Solute-binding protein family 5" evidence="1">
    <location>
        <begin position="165"/>
        <end position="303"/>
    </location>
</feature>
<reference evidence="4" key="1">
    <citation type="submission" date="2017-09" db="EMBL/GenBank/DDBJ databases">
        <title>FDA dAtabase for Regulatory Grade micrObial Sequences (FDA-ARGOS): Supporting development and validation of Infectious Disease Dx tests.</title>
        <authorList>
            <person name="Minogue T."/>
            <person name="Wolcott M."/>
            <person name="Wasieloski L."/>
            <person name="Aguilar W."/>
            <person name="Moore D."/>
            <person name="Tallon L."/>
            <person name="Sadzewicz L."/>
            <person name="Ott S."/>
            <person name="Zhao X."/>
            <person name="Nagaraj S."/>
            <person name="Vavikolanu K."/>
            <person name="Aluvathingal J."/>
            <person name="Nadendla S."/>
            <person name="Sichtig H."/>
        </authorList>
    </citation>
    <scope>NUCLEOTIDE SEQUENCE [LARGE SCALE GENOMIC DNA]</scope>
    <source>
        <strain evidence="4">FDAARGOS_404</strain>
    </source>
</reference>
<dbReference type="Pfam" id="PF00496">
    <property type="entry name" value="SBP_bac_5"/>
    <property type="match status" value="1"/>
</dbReference>
<dbReference type="InterPro" id="IPR039424">
    <property type="entry name" value="SBP_5"/>
</dbReference>
<proteinExistence type="predicted"/>
<dbReference type="PANTHER" id="PTHR30290:SF19">
    <property type="entry name" value="ABC TRANSPORTER PERIPLASMIC BINDING PROTEIN"/>
    <property type="match status" value="1"/>
</dbReference>
<sequence length="566" mass="64309">MRQLNRLNQYQRLWQPSAGAPQQVSVAELASRCFCSERHVRTLLRQAQEAGWLSWQAQSGRGKRGELRFHVTPESLRNTMMEQALKNGQQHNALELAQLAPQALRALLHPFLGGQWQNNTPTLRIPYYRPLDPLHPGFLPGRAEQHLVGQIFSGLTRFNDTSSEPGGDLAHHWEITADGLRWHFYLRSTLHWHNGDKVEAAQLQSQLTQLLTLPALRKLFNSVKQIEVTHPQCLTFVLHQPDYWLAHRLASYCSRIAHPEHPLTGSGPFRLAIFDADLVRLESHEQYHLGHPLLKAIEYWITPQLFDQDLGTSCRHPVQIAIGEPEELARLRLVSNSISLGFCYLTLKQSGRLSEAQARKVIDIIHHTALLHTLPLDEDLITPTQALLPGWSIPQWAQEENTVLPQSLTLVYHLPVELHTMAEQLKRYLAQEGCQLTVIFHDAKTWDGCAALADADIMMGDRLIGEAPEYTLEQWLRCDTLWPHLLSAPQFAHLMATLDAVQVLPDAAARHLALKEVFTRLMERAVLTPLFNYQYQISAPPGVNGIRLNPRGWFDFTEAWLPAPKA</sequence>
<dbReference type="Pfam" id="PF12793">
    <property type="entry name" value="SgrR_N"/>
    <property type="match status" value="1"/>
</dbReference>
<protein>
    <submittedName>
        <fullName evidence="3">Peptide ABC transporter substrate-binding protein</fullName>
    </submittedName>
</protein>
<name>A0A855ECE5_9ENTR</name>
<evidence type="ECO:0000313" key="4">
    <source>
        <dbReference type="Proteomes" id="UP000222768"/>
    </source>
</evidence>
<feature type="domain" description="Transcriptional regulator SgrR N-terminal HTH" evidence="2">
    <location>
        <begin position="7"/>
        <end position="118"/>
    </location>
</feature>
<dbReference type="RefSeq" id="WP_032616843.1">
    <property type="nucleotide sequence ID" value="NZ_CP036199.1"/>
</dbReference>
<dbReference type="Proteomes" id="UP000222768">
    <property type="component" value="Unassembled WGS sequence"/>
</dbReference>
<accession>A0A855ECE5</accession>
<comment type="caution">
    <text evidence="3">The sequence shown here is derived from an EMBL/GenBank/DDBJ whole genome shotgun (WGS) entry which is preliminary data.</text>
</comment>
<organism evidence="3 4">
    <name type="scientific">Leclercia adecarboxylata</name>
    <dbReference type="NCBI Taxonomy" id="83655"/>
    <lineage>
        <taxon>Bacteria</taxon>
        <taxon>Pseudomonadati</taxon>
        <taxon>Pseudomonadota</taxon>
        <taxon>Gammaproteobacteria</taxon>
        <taxon>Enterobacterales</taxon>
        <taxon>Enterobacteriaceae</taxon>
        <taxon>Leclercia</taxon>
    </lineage>
</organism>
<dbReference type="EMBL" id="PDLK01000002">
    <property type="protein sequence ID" value="PHH03070.1"/>
    <property type="molecule type" value="Genomic_DNA"/>
</dbReference>
<dbReference type="SUPFAM" id="SSF53850">
    <property type="entry name" value="Periplasmic binding protein-like II"/>
    <property type="match status" value="1"/>
</dbReference>
<evidence type="ECO:0000313" key="3">
    <source>
        <dbReference type="EMBL" id="PHH03070.1"/>
    </source>
</evidence>
<gene>
    <name evidence="3" type="ORF">CRX53_03370</name>
</gene>
<dbReference type="InterPro" id="IPR025370">
    <property type="entry name" value="SgrR_HTH_N"/>
</dbReference>
<dbReference type="PANTHER" id="PTHR30290">
    <property type="entry name" value="PERIPLASMIC BINDING COMPONENT OF ABC TRANSPORTER"/>
    <property type="match status" value="1"/>
</dbReference>
<evidence type="ECO:0000259" key="1">
    <source>
        <dbReference type="Pfam" id="PF00496"/>
    </source>
</evidence>
<dbReference type="GO" id="GO:0015833">
    <property type="term" value="P:peptide transport"/>
    <property type="evidence" value="ECO:0007669"/>
    <property type="project" value="TreeGrafter"/>
</dbReference>
<dbReference type="GO" id="GO:1904680">
    <property type="term" value="F:peptide transmembrane transporter activity"/>
    <property type="evidence" value="ECO:0007669"/>
    <property type="project" value="TreeGrafter"/>
</dbReference>
<dbReference type="InterPro" id="IPR000914">
    <property type="entry name" value="SBP_5_dom"/>
</dbReference>
<dbReference type="Gene3D" id="3.40.190.10">
    <property type="entry name" value="Periplasmic binding protein-like II"/>
    <property type="match status" value="1"/>
</dbReference>
<dbReference type="AlphaFoldDB" id="A0A855ECE5"/>
<evidence type="ECO:0000259" key="2">
    <source>
        <dbReference type="Pfam" id="PF12793"/>
    </source>
</evidence>